<dbReference type="Pfam" id="PF07486">
    <property type="entry name" value="Hydrolase_2"/>
    <property type="match status" value="1"/>
</dbReference>
<dbReference type="InterPro" id="IPR011105">
    <property type="entry name" value="Cell_wall_hydrolase_SleB"/>
</dbReference>
<dbReference type="InterPro" id="IPR042047">
    <property type="entry name" value="SleB_dom1"/>
</dbReference>
<feature type="region of interest" description="Disordered" evidence="1">
    <location>
        <begin position="108"/>
        <end position="129"/>
    </location>
</feature>
<sequence>MNTNRETRWVAPLMYVLLVFILGASLITKAVEVYGESTTQGSTESGTPMNQIAVNHNSRMYSDRDGVAMLTSVTDFTGVTTVTTAQLTQESGRSSSEDHVLLKTAALSAETNAQNEKEAERKALEAKKEAQRKLREQQKAIALAKEKEKQTTPPKTLYFTKTELLTQEEKDKATWNYNVSDKELLMLQKIVMAEAEGEPYEGKVAVANVVLNRLRSANYPDTIKGVIYQKYQFSPVANGRMDRVTPNEDTIRAVNEALNGRKEVPDETLYFLSITLADDLTVHHSQIKVKRIGNHTFYK</sequence>
<evidence type="ECO:0000259" key="2">
    <source>
        <dbReference type="Pfam" id="PF07486"/>
    </source>
</evidence>
<evidence type="ECO:0000256" key="1">
    <source>
        <dbReference type="SAM" id="MobiDB-lite"/>
    </source>
</evidence>
<feature type="compositionally biased region" description="Basic and acidic residues" evidence="1">
    <location>
        <begin position="115"/>
        <end position="129"/>
    </location>
</feature>
<keyword evidence="3" id="KW-0378">Hydrolase</keyword>
<dbReference type="Proteomes" id="UP001236415">
    <property type="component" value="Chromosome"/>
</dbReference>
<reference evidence="3 4" key="1">
    <citation type="submission" date="2023-06" db="EMBL/GenBank/DDBJ databases">
        <title>Paenibacillus polygonum sp. nov., an endophytic bacterium, isolated from Polygonum lapathifolium L. in Nanji Wetland National Nature Reserve, South of Poyang Lake, Jiangxi Province, China.</title>
        <authorList>
            <person name="Yu Z."/>
        </authorList>
    </citation>
    <scope>NUCLEOTIDE SEQUENCE [LARGE SCALE GENOMIC DNA]</scope>
    <source>
        <strain evidence="3 4">C31</strain>
    </source>
</reference>
<dbReference type="GO" id="GO:0016787">
    <property type="term" value="F:hydrolase activity"/>
    <property type="evidence" value="ECO:0007669"/>
    <property type="project" value="UniProtKB-KW"/>
</dbReference>
<name>A0ABY8X803_9BACL</name>
<accession>A0ABY8X803</accession>
<dbReference type="EMBL" id="CP127162">
    <property type="protein sequence ID" value="WIV20094.1"/>
    <property type="molecule type" value="Genomic_DNA"/>
</dbReference>
<dbReference type="RefSeq" id="WP_285746707.1">
    <property type="nucleotide sequence ID" value="NZ_CP127162.1"/>
</dbReference>
<evidence type="ECO:0000313" key="4">
    <source>
        <dbReference type="Proteomes" id="UP001236415"/>
    </source>
</evidence>
<dbReference type="Gene3D" id="1.10.10.2520">
    <property type="entry name" value="Cell wall hydrolase SleB, domain 1"/>
    <property type="match status" value="1"/>
</dbReference>
<keyword evidence="4" id="KW-1185">Reference proteome</keyword>
<evidence type="ECO:0000313" key="3">
    <source>
        <dbReference type="EMBL" id="WIV20094.1"/>
    </source>
</evidence>
<protein>
    <submittedName>
        <fullName evidence="3">Cell wall hydrolase</fullName>
    </submittedName>
</protein>
<proteinExistence type="predicted"/>
<gene>
    <name evidence="3" type="ORF">QPK24_05085</name>
</gene>
<organism evidence="3 4">
    <name type="scientific">Paenibacillus polygoni</name>
    <dbReference type="NCBI Taxonomy" id="3050112"/>
    <lineage>
        <taxon>Bacteria</taxon>
        <taxon>Bacillati</taxon>
        <taxon>Bacillota</taxon>
        <taxon>Bacilli</taxon>
        <taxon>Bacillales</taxon>
        <taxon>Paenibacillaceae</taxon>
        <taxon>Paenibacillus</taxon>
    </lineage>
</organism>
<feature type="domain" description="Cell wall hydrolase SleB" evidence="2">
    <location>
        <begin position="197"/>
        <end position="298"/>
    </location>
</feature>